<organism evidence="3 4">
    <name type="scientific">Cyclocybe aegerita</name>
    <name type="common">Black poplar mushroom</name>
    <name type="synonym">Agrocybe aegerita</name>
    <dbReference type="NCBI Taxonomy" id="1973307"/>
    <lineage>
        <taxon>Eukaryota</taxon>
        <taxon>Fungi</taxon>
        <taxon>Dikarya</taxon>
        <taxon>Basidiomycota</taxon>
        <taxon>Agaricomycotina</taxon>
        <taxon>Agaricomycetes</taxon>
        <taxon>Agaricomycetidae</taxon>
        <taxon>Agaricales</taxon>
        <taxon>Agaricineae</taxon>
        <taxon>Bolbitiaceae</taxon>
        <taxon>Cyclocybe</taxon>
    </lineage>
</organism>
<gene>
    <name evidence="3" type="ORF">AAE3_LOCUS5631</name>
</gene>
<name>A0A8S0WAN8_CYCAE</name>
<feature type="domain" description="G" evidence="2">
    <location>
        <begin position="43"/>
        <end position="109"/>
    </location>
</feature>
<dbReference type="SUPFAM" id="SSF52540">
    <property type="entry name" value="P-loop containing nucleoside triphosphate hydrolases"/>
    <property type="match status" value="1"/>
</dbReference>
<dbReference type="InterPro" id="IPR006073">
    <property type="entry name" value="GTP-bd"/>
</dbReference>
<reference evidence="3 4" key="1">
    <citation type="submission" date="2020-01" db="EMBL/GenBank/DDBJ databases">
        <authorList>
            <person name="Gupta K D."/>
        </authorList>
    </citation>
    <scope>NUCLEOTIDE SEQUENCE [LARGE SCALE GENOMIC DNA]</scope>
</reference>
<evidence type="ECO:0000259" key="2">
    <source>
        <dbReference type="Pfam" id="PF01926"/>
    </source>
</evidence>
<dbReference type="AlphaFoldDB" id="A0A8S0WAN8"/>
<keyword evidence="4" id="KW-1185">Reference proteome</keyword>
<dbReference type="Proteomes" id="UP000467700">
    <property type="component" value="Unassembled WGS sequence"/>
</dbReference>
<comment type="caution">
    <text evidence="3">The sequence shown here is derived from an EMBL/GenBank/DDBJ whole genome shotgun (WGS) entry which is preliminary data.</text>
</comment>
<dbReference type="Pfam" id="PF01926">
    <property type="entry name" value="MMR_HSR1"/>
    <property type="match status" value="1"/>
</dbReference>
<dbReference type="GO" id="GO:0005525">
    <property type="term" value="F:GTP binding"/>
    <property type="evidence" value="ECO:0007669"/>
    <property type="project" value="InterPro"/>
</dbReference>
<dbReference type="Gene3D" id="3.40.50.300">
    <property type="entry name" value="P-loop containing nucleotide triphosphate hydrolases"/>
    <property type="match status" value="1"/>
</dbReference>
<evidence type="ECO:0000256" key="1">
    <source>
        <dbReference type="SAM" id="MobiDB-lite"/>
    </source>
</evidence>
<dbReference type="InterPro" id="IPR027417">
    <property type="entry name" value="P-loop_NTPase"/>
</dbReference>
<evidence type="ECO:0000313" key="3">
    <source>
        <dbReference type="EMBL" id="CAA7263276.1"/>
    </source>
</evidence>
<dbReference type="EMBL" id="CACVBS010000039">
    <property type="protein sequence ID" value="CAA7263276.1"/>
    <property type="molecule type" value="Genomic_DNA"/>
</dbReference>
<feature type="region of interest" description="Disordered" evidence="1">
    <location>
        <begin position="228"/>
        <end position="257"/>
    </location>
</feature>
<accession>A0A8S0WAN8</accession>
<evidence type="ECO:0000313" key="4">
    <source>
        <dbReference type="Proteomes" id="UP000467700"/>
    </source>
</evidence>
<proteinExistence type="predicted"/>
<sequence>MRDLSKYRPYNCNLAPDNLNLAGIAAKIKEQNKDTMKPSEIVILVTGEVGAGKSTFINRLLDPNSPQMPVGHGQAACTTELNSVRINRNGVCWIVVDTPSFNQADKCDQEILLQISTWLKDNFGDTINHGGIAYLQDVSSNRPQILDLISFLGRKHFSKKVQPIYARILLATTKWNKDPDACSHQQELESMHWKNLIEGGSKVLDRGVDVHDPWEILEDFLNHIDNSAKPQTASQARTQSSQKAAEASKELRHKRHKRPTVWRRVRNIFCHQPA</sequence>
<protein>
    <recommendedName>
        <fullName evidence="2">G domain-containing protein</fullName>
    </recommendedName>
</protein>
<dbReference type="OrthoDB" id="2916324at2759"/>
<feature type="compositionally biased region" description="Low complexity" evidence="1">
    <location>
        <begin position="231"/>
        <end position="245"/>
    </location>
</feature>